<feature type="domain" description="Replication initiator A N-terminal" evidence="2">
    <location>
        <begin position="18"/>
        <end position="92"/>
    </location>
</feature>
<dbReference type="InterPro" id="IPR046059">
    <property type="entry name" value="DUF6017"/>
</dbReference>
<gene>
    <name evidence="4" type="ORF">PATL70BA_3294</name>
</gene>
<dbReference type="Pfam" id="PF06970">
    <property type="entry name" value="RepA_N"/>
    <property type="match status" value="1"/>
</dbReference>
<keyword evidence="5" id="KW-1185">Reference proteome</keyword>
<evidence type="ECO:0000313" key="5">
    <source>
        <dbReference type="Proteomes" id="UP000279029"/>
    </source>
</evidence>
<accession>A0A3P7P6R4</accession>
<dbReference type="RefSeq" id="WP_125138224.1">
    <property type="nucleotide sequence ID" value="NZ_LR130778.1"/>
</dbReference>
<dbReference type="OrthoDB" id="9803733at2"/>
<protein>
    <submittedName>
        <fullName evidence="4">Replication initiator A domain protein</fullName>
    </submittedName>
</protein>
<dbReference type="Proteomes" id="UP000279029">
    <property type="component" value="Chromosome"/>
</dbReference>
<dbReference type="AlphaFoldDB" id="A0A3P7P6R4"/>
<proteinExistence type="predicted"/>
<sequence length="309" mass="35574">MGGRTFSRYTATDIARGRFYQMPKFLFDGELKKGLSNDAKVLYSLLKDRHELSLQNNWVNENNEVYLVYTRGNMQEMLGLSDKTVKKAVDQLKKYGLMEEERLGFNRPNRIYLTAVTLENRGVGDSPIPDTEDLRFRSRRNSDSGHGDSTIHDTEKFRPNDTNTNHTDYRDTNPINPSKKKNDGYDVIELQKGYEKIIKENIGYEYLYQNKIGWREDVESIVGIMVDVCTMPEDSSVKVNGTPMSVGIVKSQFLKIDSSHIEYIMGSLNDNPSDVRNIRAYLITTIYNAPNTISQYYRSRVNHDLYGGR</sequence>
<dbReference type="KEGG" id="cbar:PATL70BA_3294"/>
<evidence type="ECO:0000259" key="2">
    <source>
        <dbReference type="Pfam" id="PF06970"/>
    </source>
</evidence>
<dbReference type="EMBL" id="LR130778">
    <property type="protein sequence ID" value="VDN49220.1"/>
    <property type="molecule type" value="Genomic_DNA"/>
</dbReference>
<reference evidence="4 5" key="1">
    <citation type="submission" date="2018-09" db="EMBL/GenBank/DDBJ databases">
        <authorList>
            <person name="Postec A."/>
        </authorList>
    </citation>
    <scope>NUCLEOTIDE SEQUENCE [LARGE SCALE GENOMIC DNA]</scope>
    <source>
        <strain evidence="4">70B-A</strain>
    </source>
</reference>
<name>A0A3P7P6R4_9FIRM</name>
<organism evidence="4 5">
    <name type="scientific">Petrocella atlantisensis</name>
    <dbReference type="NCBI Taxonomy" id="2173034"/>
    <lineage>
        <taxon>Bacteria</taxon>
        <taxon>Bacillati</taxon>
        <taxon>Bacillota</taxon>
        <taxon>Clostridia</taxon>
        <taxon>Lachnospirales</taxon>
        <taxon>Vallitaleaceae</taxon>
        <taxon>Petrocella</taxon>
    </lineage>
</organism>
<feature type="region of interest" description="Disordered" evidence="1">
    <location>
        <begin position="122"/>
        <end position="181"/>
    </location>
</feature>
<dbReference type="InterPro" id="IPR010724">
    <property type="entry name" value="RepA_N"/>
</dbReference>
<dbReference type="Pfam" id="PF19481">
    <property type="entry name" value="DUF6017"/>
    <property type="match status" value="1"/>
</dbReference>
<feature type="compositionally biased region" description="Basic and acidic residues" evidence="1">
    <location>
        <begin position="132"/>
        <end position="159"/>
    </location>
</feature>
<evidence type="ECO:0000256" key="1">
    <source>
        <dbReference type="SAM" id="MobiDB-lite"/>
    </source>
</evidence>
<evidence type="ECO:0000259" key="3">
    <source>
        <dbReference type="Pfam" id="PF19481"/>
    </source>
</evidence>
<feature type="domain" description="DUF6017" evidence="3">
    <location>
        <begin position="175"/>
        <end position="308"/>
    </location>
</feature>
<evidence type="ECO:0000313" key="4">
    <source>
        <dbReference type="EMBL" id="VDN49220.1"/>
    </source>
</evidence>